<name>A0A0N5BYM0_STREA</name>
<dbReference type="WBParaSite" id="SPAL_0001087200.1">
    <property type="protein sequence ID" value="SPAL_0001087200.1"/>
    <property type="gene ID" value="SPAL_0001087200"/>
</dbReference>
<evidence type="ECO:0000313" key="2">
    <source>
        <dbReference type="Proteomes" id="UP000046392"/>
    </source>
</evidence>
<feature type="compositionally biased region" description="Acidic residues" evidence="1">
    <location>
        <begin position="48"/>
        <end position="70"/>
    </location>
</feature>
<keyword evidence="2" id="KW-1185">Reference proteome</keyword>
<feature type="region of interest" description="Disordered" evidence="1">
    <location>
        <begin position="48"/>
        <end position="99"/>
    </location>
</feature>
<protein>
    <submittedName>
        <fullName evidence="3">DNA primase</fullName>
    </submittedName>
</protein>
<reference evidence="3" key="1">
    <citation type="submission" date="2017-02" db="UniProtKB">
        <authorList>
            <consortium name="WormBaseParasite"/>
        </authorList>
    </citation>
    <scope>IDENTIFICATION</scope>
</reference>
<accession>A0A0N5BYM0</accession>
<evidence type="ECO:0000256" key="1">
    <source>
        <dbReference type="SAM" id="MobiDB-lite"/>
    </source>
</evidence>
<evidence type="ECO:0000313" key="3">
    <source>
        <dbReference type="WBParaSite" id="SPAL_0001087200.1"/>
    </source>
</evidence>
<proteinExistence type="predicted"/>
<sequence length="99" mass="11500">MVINDLDKNDENKENTHVKKVIEVLFEIEDDTDQETIIWDLLFGDNEEFVEEESTENDTYQEESTEDDTYQDQSAGDDTYQEESAEDEDDTCQEGSAED</sequence>
<dbReference type="AlphaFoldDB" id="A0A0N5BYM0"/>
<feature type="compositionally biased region" description="Acidic residues" evidence="1">
    <location>
        <begin position="79"/>
        <end position="99"/>
    </location>
</feature>
<dbReference type="Proteomes" id="UP000046392">
    <property type="component" value="Unplaced"/>
</dbReference>
<organism evidence="2 3">
    <name type="scientific">Strongyloides papillosus</name>
    <name type="common">Intestinal threadworm</name>
    <dbReference type="NCBI Taxonomy" id="174720"/>
    <lineage>
        <taxon>Eukaryota</taxon>
        <taxon>Metazoa</taxon>
        <taxon>Ecdysozoa</taxon>
        <taxon>Nematoda</taxon>
        <taxon>Chromadorea</taxon>
        <taxon>Rhabditida</taxon>
        <taxon>Tylenchina</taxon>
        <taxon>Panagrolaimomorpha</taxon>
        <taxon>Strongyloidoidea</taxon>
        <taxon>Strongyloididae</taxon>
        <taxon>Strongyloides</taxon>
    </lineage>
</organism>